<dbReference type="Pfam" id="PF09898">
    <property type="entry name" value="DUF2125"/>
    <property type="match status" value="1"/>
</dbReference>
<name>A0ABV7BZW2_9PROT</name>
<evidence type="ECO:0000313" key="1">
    <source>
        <dbReference type="EMBL" id="MFC3003182.1"/>
    </source>
</evidence>
<organism evidence="1 2">
    <name type="scientific">Falsiroseomonas tokyonensis</name>
    <dbReference type="NCBI Taxonomy" id="430521"/>
    <lineage>
        <taxon>Bacteria</taxon>
        <taxon>Pseudomonadati</taxon>
        <taxon>Pseudomonadota</taxon>
        <taxon>Alphaproteobacteria</taxon>
        <taxon>Acetobacterales</taxon>
        <taxon>Roseomonadaceae</taxon>
        <taxon>Falsiroseomonas</taxon>
    </lineage>
</organism>
<dbReference type="Proteomes" id="UP001595420">
    <property type="component" value="Unassembled WGS sequence"/>
</dbReference>
<keyword evidence="2" id="KW-1185">Reference proteome</keyword>
<dbReference type="RefSeq" id="WP_216839636.1">
    <property type="nucleotide sequence ID" value="NZ_JAFNJS010000010.1"/>
</dbReference>
<gene>
    <name evidence="1" type="ORF">ACFOD3_25030</name>
</gene>
<protein>
    <submittedName>
        <fullName evidence="1">DUF2125 domain-containing protein</fullName>
    </submittedName>
</protein>
<comment type="caution">
    <text evidence="1">The sequence shown here is derived from an EMBL/GenBank/DDBJ whole genome shotgun (WGS) entry which is preliminary data.</text>
</comment>
<reference evidence="2" key="1">
    <citation type="journal article" date="2019" name="Int. J. Syst. Evol. Microbiol.">
        <title>The Global Catalogue of Microorganisms (GCM) 10K type strain sequencing project: providing services to taxonomists for standard genome sequencing and annotation.</title>
        <authorList>
            <consortium name="The Broad Institute Genomics Platform"/>
            <consortium name="The Broad Institute Genome Sequencing Center for Infectious Disease"/>
            <person name="Wu L."/>
            <person name="Ma J."/>
        </authorList>
    </citation>
    <scope>NUCLEOTIDE SEQUENCE [LARGE SCALE GENOMIC DNA]</scope>
    <source>
        <strain evidence="2">CGMCC 1.16855</strain>
    </source>
</reference>
<proteinExistence type="predicted"/>
<dbReference type="InterPro" id="IPR018666">
    <property type="entry name" value="DUF2125"/>
</dbReference>
<accession>A0ABV7BZW2</accession>
<dbReference type="EMBL" id="JBHRSB010000010">
    <property type="protein sequence ID" value="MFC3003182.1"/>
    <property type="molecule type" value="Genomic_DNA"/>
</dbReference>
<evidence type="ECO:0000313" key="2">
    <source>
        <dbReference type="Proteomes" id="UP001595420"/>
    </source>
</evidence>
<sequence>MPVKPPATPRRRPIGPRLALGAVLLLVALGAGHAVLWQLMASQLEAGLATWVEIRRAQGWRVDHAQPVRGGWPFSATLTLGSVRLEGGGATLPGGMALDAERVVLRVTLPRLNRLRVEMPGAQRLRLAGAEYRFAADQLVALVPLEENTPPREAVVLAERLRLSTPGGPMEVASARLSATSSSTATEDEPALLLDLYAEAIDLPMAADAAAGFGRRIEALAAEAALSGPVPPGREPARRAEAWRDGGGSLELRQFSIRWGPAELAAAATLALDEALQPMGAGTLRLTGATQALQALTDAGLVGRRAAGTARIMLPLMSRPGPNGATEIEVPVTVEDRTLAIARIPVLRFPPWDWPVGSAAAR</sequence>